<evidence type="ECO:0000313" key="2">
    <source>
        <dbReference type="EMBL" id="KZT42937.1"/>
    </source>
</evidence>
<dbReference type="SUPFAM" id="SSF51695">
    <property type="entry name" value="PLC-like phosphodiesterases"/>
    <property type="match status" value="1"/>
</dbReference>
<dbReference type="InterPro" id="IPR030395">
    <property type="entry name" value="GP_PDE_dom"/>
</dbReference>
<dbReference type="STRING" id="1314776.A0A166HPN4"/>
<dbReference type="OrthoDB" id="3028723at2759"/>
<keyword evidence="3" id="KW-1185">Reference proteome</keyword>
<dbReference type="AlphaFoldDB" id="A0A166HPN4"/>
<sequence length="166" mass="18501">MIRIFCIHCPRIPSLVFFSSLTLHDRVPSASLPISDFEHSAPYLYSPRSLANILLSPPLRSLSHHLALLLSTPMANFIAARNSHPNSLPECWGHRGASAAWPENTLASFQGAIRDGAHAIESDVHVSLDNHLIMFHDPDLLRTTGSKGKRVPVIYRITLSYVYRQV</sequence>
<name>A0A166HPN4_9AGAM</name>
<dbReference type="PANTHER" id="PTHR43805">
    <property type="entry name" value="GLYCEROPHOSPHORYL DIESTER PHOSPHODIESTERASE"/>
    <property type="match status" value="1"/>
</dbReference>
<dbReference type="GO" id="GO:0006629">
    <property type="term" value="P:lipid metabolic process"/>
    <property type="evidence" value="ECO:0007669"/>
    <property type="project" value="InterPro"/>
</dbReference>
<dbReference type="GO" id="GO:0008081">
    <property type="term" value="F:phosphoric diester hydrolase activity"/>
    <property type="evidence" value="ECO:0007669"/>
    <property type="project" value="InterPro"/>
</dbReference>
<feature type="domain" description="GP-PDE" evidence="1">
    <location>
        <begin position="89"/>
        <end position="166"/>
    </location>
</feature>
<dbReference type="Proteomes" id="UP000076798">
    <property type="component" value="Unassembled WGS sequence"/>
</dbReference>
<dbReference type="PANTHER" id="PTHR43805:SF1">
    <property type="entry name" value="GP-PDE DOMAIN-CONTAINING PROTEIN"/>
    <property type="match status" value="1"/>
</dbReference>
<organism evidence="2 3">
    <name type="scientific">Sistotremastrum suecicum HHB10207 ss-3</name>
    <dbReference type="NCBI Taxonomy" id="1314776"/>
    <lineage>
        <taxon>Eukaryota</taxon>
        <taxon>Fungi</taxon>
        <taxon>Dikarya</taxon>
        <taxon>Basidiomycota</taxon>
        <taxon>Agaricomycotina</taxon>
        <taxon>Agaricomycetes</taxon>
        <taxon>Sistotremastrales</taxon>
        <taxon>Sistotremastraceae</taxon>
        <taxon>Sistotremastrum</taxon>
    </lineage>
</organism>
<dbReference type="Gene3D" id="3.20.20.190">
    <property type="entry name" value="Phosphatidylinositol (PI) phosphodiesterase"/>
    <property type="match status" value="1"/>
</dbReference>
<accession>A0A166HPN4</accession>
<evidence type="ECO:0000313" key="3">
    <source>
        <dbReference type="Proteomes" id="UP000076798"/>
    </source>
</evidence>
<reference evidence="2 3" key="1">
    <citation type="journal article" date="2016" name="Mol. Biol. Evol.">
        <title>Comparative Genomics of Early-Diverging Mushroom-Forming Fungi Provides Insights into the Origins of Lignocellulose Decay Capabilities.</title>
        <authorList>
            <person name="Nagy L.G."/>
            <person name="Riley R."/>
            <person name="Tritt A."/>
            <person name="Adam C."/>
            <person name="Daum C."/>
            <person name="Floudas D."/>
            <person name="Sun H."/>
            <person name="Yadav J.S."/>
            <person name="Pangilinan J."/>
            <person name="Larsson K.H."/>
            <person name="Matsuura K."/>
            <person name="Barry K."/>
            <person name="Labutti K."/>
            <person name="Kuo R."/>
            <person name="Ohm R.A."/>
            <person name="Bhattacharya S.S."/>
            <person name="Shirouzu T."/>
            <person name="Yoshinaga Y."/>
            <person name="Martin F.M."/>
            <person name="Grigoriev I.V."/>
            <person name="Hibbett D.S."/>
        </authorList>
    </citation>
    <scope>NUCLEOTIDE SEQUENCE [LARGE SCALE GENOMIC DNA]</scope>
    <source>
        <strain evidence="2 3">HHB10207 ss-3</strain>
    </source>
</reference>
<dbReference type="EMBL" id="KV428010">
    <property type="protein sequence ID" value="KZT42937.1"/>
    <property type="molecule type" value="Genomic_DNA"/>
</dbReference>
<dbReference type="Pfam" id="PF03009">
    <property type="entry name" value="GDPD"/>
    <property type="match status" value="1"/>
</dbReference>
<proteinExistence type="predicted"/>
<gene>
    <name evidence="2" type="ORF">SISSUDRAFT_796965</name>
</gene>
<dbReference type="InterPro" id="IPR017946">
    <property type="entry name" value="PLC-like_Pdiesterase_TIM-brl"/>
</dbReference>
<evidence type="ECO:0000259" key="1">
    <source>
        <dbReference type="PROSITE" id="PS51704"/>
    </source>
</evidence>
<protein>
    <submittedName>
        <fullName evidence="2">GDPD-domain-containing protein</fullName>
    </submittedName>
</protein>
<dbReference type="PROSITE" id="PS51704">
    <property type="entry name" value="GP_PDE"/>
    <property type="match status" value="1"/>
</dbReference>